<sequence>GLRNVFPDFYENIKIPSVKNVTENRATCKRPEVEKKFTSPFSIESLLQRESSAPVRQRPALCATRNFENASVGLTNGDRGLGCKRKTWDWPHQTSYASFSRPYSHISFPTYSLGHMNDGCSPSSEPFKRMRSFSELSYCTAPESIRHCRQFTPNAVAYM</sequence>
<feature type="non-terminal residue" evidence="1">
    <location>
        <position position="1"/>
    </location>
</feature>
<evidence type="ECO:0000313" key="1">
    <source>
        <dbReference type="EMBL" id="KAL0165585.1"/>
    </source>
</evidence>
<dbReference type="AlphaFoldDB" id="A0ABD0NVP8"/>
<keyword evidence="2" id="KW-1185">Reference proteome</keyword>
<organism evidence="1 2">
    <name type="scientific">Cirrhinus mrigala</name>
    <name type="common">Mrigala</name>
    <dbReference type="NCBI Taxonomy" id="683832"/>
    <lineage>
        <taxon>Eukaryota</taxon>
        <taxon>Metazoa</taxon>
        <taxon>Chordata</taxon>
        <taxon>Craniata</taxon>
        <taxon>Vertebrata</taxon>
        <taxon>Euteleostomi</taxon>
        <taxon>Actinopterygii</taxon>
        <taxon>Neopterygii</taxon>
        <taxon>Teleostei</taxon>
        <taxon>Ostariophysi</taxon>
        <taxon>Cypriniformes</taxon>
        <taxon>Cyprinidae</taxon>
        <taxon>Labeoninae</taxon>
        <taxon>Labeonini</taxon>
        <taxon>Cirrhinus</taxon>
    </lineage>
</organism>
<dbReference type="EMBL" id="JAMKFB020000019">
    <property type="protein sequence ID" value="KAL0165585.1"/>
    <property type="molecule type" value="Genomic_DNA"/>
</dbReference>
<dbReference type="Proteomes" id="UP001529510">
    <property type="component" value="Unassembled WGS sequence"/>
</dbReference>
<reference evidence="1 2" key="1">
    <citation type="submission" date="2024-05" db="EMBL/GenBank/DDBJ databases">
        <title>Genome sequencing and assembly of Indian major carp, Cirrhinus mrigala (Hamilton, 1822).</title>
        <authorList>
            <person name="Mohindra V."/>
            <person name="Chowdhury L.M."/>
            <person name="Lal K."/>
            <person name="Jena J.K."/>
        </authorList>
    </citation>
    <scope>NUCLEOTIDE SEQUENCE [LARGE SCALE GENOMIC DNA]</scope>
    <source>
        <strain evidence="1">CM1030</strain>
        <tissue evidence="1">Blood</tissue>
    </source>
</reference>
<comment type="caution">
    <text evidence="1">The sequence shown here is derived from an EMBL/GenBank/DDBJ whole genome shotgun (WGS) entry which is preliminary data.</text>
</comment>
<accession>A0ABD0NVP8</accession>
<gene>
    <name evidence="1" type="ORF">M9458_037429</name>
</gene>
<name>A0ABD0NVP8_CIRMR</name>
<evidence type="ECO:0000313" key="2">
    <source>
        <dbReference type="Proteomes" id="UP001529510"/>
    </source>
</evidence>
<protein>
    <submittedName>
        <fullName evidence="1">Uncharacterized protein</fullName>
    </submittedName>
</protein>
<proteinExistence type="predicted"/>